<evidence type="ECO:0000256" key="2">
    <source>
        <dbReference type="PROSITE-ProRule" id="PRU00108"/>
    </source>
</evidence>
<dbReference type="RefSeq" id="XP_029121562.1">
    <property type="nucleotide sequence ID" value="XM_029265729.1"/>
</dbReference>
<name>A0A8N4EYW5_ELAGV</name>
<keyword evidence="2 3" id="KW-0238">DNA-binding</keyword>
<dbReference type="AlphaFoldDB" id="A0A8N4EYW5"/>
<dbReference type="GO" id="GO:0005634">
    <property type="term" value="C:nucleus"/>
    <property type="evidence" value="ECO:0007669"/>
    <property type="project" value="UniProtKB-SubCell"/>
</dbReference>
<dbReference type="SMART" id="SM00389">
    <property type="entry name" value="HOX"/>
    <property type="match status" value="1"/>
</dbReference>
<dbReference type="CDD" id="cd00086">
    <property type="entry name" value="homeodomain"/>
    <property type="match status" value="1"/>
</dbReference>
<organism evidence="6 7">
    <name type="scientific">Elaeis guineensis var. tenera</name>
    <name type="common">Oil palm</name>
    <dbReference type="NCBI Taxonomy" id="51953"/>
    <lineage>
        <taxon>Eukaryota</taxon>
        <taxon>Viridiplantae</taxon>
        <taxon>Streptophyta</taxon>
        <taxon>Embryophyta</taxon>
        <taxon>Tracheophyta</taxon>
        <taxon>Spermatophyta</taxon>
        <taxon>Magnoliopsida</taxon>
        <taxon>Liliopsida</taxon>
        <taxon>Arecaceae</taxon>
        <taxon>Arecoideae</taxon>
        <taxon>Cocoseae</taxon>
        <taxon>Elaeidinae</taxon>
        <taxon>Elaeis</taxon>
    </lineage>
</organism>
<dbReference type="InterPro" id="IPR009057">
    <property type="entry name" value="Homeodomain-like_sf"/>
</dbReference>
<feature type="compositionally biased region" description="Low complexity" evidence="4">
    <location>
        <begin position="157"/>
        <end position="169"/>
    </location>
</feature>
<dbReference type="Pfam" id="PF00046">
    <property type="entry name" value="Homeodomain"/>
    <property type="match status" value="1"/>
</dbReference>
<dbReference type="Gene3D" id="1.10.10.60">
    <property type="entry name" value="Homeodomain-like"/>
    <property type="match status" value="1"/>
</dbReference>
<dbReference type="OrthoDB" id="6159439at2759"/>
<feature type="compositionally biased region" description="Polar residues" evidence="4">
    <location>
        <begin position="446"/>
        <end position="456"/>
    </location>
</feature>
<evidence type="ECO:0000256" key="3">
    <source>
        <dbReference type="RuleBase" id="RU000682"/>
    </source>
</evidence>
<dbReference type="PROSITE" id="PS50071">
    <property type="entry name" value="HOMEOBOX_2"/>
    <property type="match status" value="1"/>
</dbReference>
<feature type="region of interest" description="Disordered" evidence="4">
    <location>
        <begin position="149"/>
        <end position="179"/>
    </location>
</feature>
<sequence>MREVDLNIGSYYKEKTVSPEKTKRKMKTQAQVEALEKFYNEHKYPSEPMKLQFAKQIGLSEKQVSGWFCHRRLKDKKLMQGEVYANGKYNGLVHDRTSGLRQESCSSTKQGDRYFDLKEVESKRSYGQSSSSAVLALEQRARQFTVGCHASADDRSSGSSSASQGRLLQQVEDPSSLVSSGYPYQGDNYMLMNTMGVKSRGLMMHSRYSYFQVENEHPAISSVKRKLGRHYCEDGPPLGVNFDPLPPGAFDSPIRDSNFEPYYVGDSMLHGASCIPRITKETKVYNKYRHEERSNDSCLEATGFRKRMQRFVDQDGLLGCQLNSKASLTKQSGSVPKQTCLVEKIEAFSGKYSDYNSQSNERRAKYRTKEGENSVGHLFHINGQKAYTNTPFPYPHNHYNYNSQVSQSEEFKESKFSKSACKSNNFLDTEDVVMPRRPPKLGRKVSSMQFQQQGYVTKSEKYSRKKPVLRNNGNMATTLSEDETGGTASSIE</sequence>
<gene>
    <name evidence="7" type="primary">LOC105049106</name>
</gene>
<keyword evidence="6" id="KW-1185">Reference proteome</keyword>
<evidence type="ECO:0000256" key="4">
    <source>
        <dbReference type="SAM" id="MobiDB-lite"/>
    </source>
</evidence>
<proteinExistence type="predicted"/>
<dbReference type="GO" id="GO:0003677">
    <property type="term" value="F:DNA binding"/>
    <property type="evidence" value="ECO:0007669"/>
    <property type="project" value="UniProtKB-UniRule"/>
</dbReference>
<accession>A0A8N4EYW5</accession>
<evidence type="ECO:0000313" key="6">
    <source>
        <dbReference type="Proteomes" id="UP000504607"/>
    </source>
</evidence>
<dbReference type="Proteomes" id="UP000504607">
    <property type="component" value="Chromosome 7"/>
</dbReference>
<feature type="domain" description="Homeobox" evidence="5">
    <location>
        <begin position="18"/>
        <end position="78"/>
    </location>
</feature>
<comment type="subcellular location">
    <subcellularLocation>
        <location evidence="1 2 3">Nucleus</location>
    </subcellularLocation>
</comment>
<dbReference type="SUPFAM" id="SSF46689">
    <property type="entry name" value="Homeodomain-like"/>
    <property type="match status" value="1"/>
</dbReference>
<keyword evidence="2 3" id="KW-0371">Homeobox</keyword>
<protein>
    <submittedName>
        <fullName evidence="7">Uncharacterized protein LOC105049106 isoform X1</fullName>
    </submittedName>
</protein>
<evidence type="ECO:0000313" key="7">
    <source>
        <dbReference type="RefSeq" id="XP_029121562.1"/>
    </source>
</evidence>
<dbReference type="PANTHER" id="PTHR47713">
    <property type="entry name" value="HOMEODOMAIN-LIKE SUPERFAMILY PROTEIN"/>
    <property type="match status" value="1"/>
</dbReference>
<evidence type="ECO:0000259" key="5">
    <source>
        <dbReference type="PROSITE" id="PS50071"/>
    </source>
</evidence>
<reference evidence="7" key="1">
    <citation type="submission" date="2025-08" db="UniProtKB">
        <authorList>
            <consortium name="RefSeq"/>
        </authorList>
    </citation>
    <scope>IDENTIFICATION</scope>
</reference>
<dbReference type="PANTHER" id="PTHR47713:SF2">
    <property type="entry name" value="HOMEODOMAIN-LIKE SUPERFAMILY PROTEIN"/>
    <property type="match status" value="1"/>
</dbReference>
<keyword evidence="2 3" id="KW-0539">Nucleus</keyword>
<feature type="DNA-binding region" description="Homeobox" evidence="2">
    <location>
        <begin position="20"/>
        <end position="79"/>
    </location>
</feature>
<dbReference type="InterPro" id="IPR001356">
    <property type="entry name" value="HD"/>
</dbReference>
<feature type="region of interest" description="Disordered" evidence="4">
    <location>
        <begin position="434"/>
        <end position="492"/>
    </location>
</feature>
<evidence type="ECO:0000256" key="1">
    <source>
        <dbReference type="ARBA" id="ARBA00004123"/>
    </source>
</evidence>